<evidence type="ECO:0000256" key="1">
    <source>
        <dbReference type="SAM" id="Phobius"/>
    </source>
</evidence>
<evidence type="ECO:0000313" key="3">
    <source>
        <dbReference type="Proteomes" id="UP001275440"/>
    </source>
</evidence>
<gene>
    <name evidence="2" type="ORF">F8M49_09770</name>
</gene>
<organism evidence="2 3">
    <name type="scientific">Rhodococcus zopfii</name>
    <dbReference type="NCBI Taxonomy" id="43772"/>
    <lineage>
        <taxon>Bacteria</taxon>
        <taxon>Bacillati</taxon>
        <taxon>Actinomycetota</taxon>
        <taxon>Actinomycetes</taxon>
        <taxon>Mycobacteriales</taxon>
        <taxon>Nocardiaceae</taxon>
        <taxon>Rhodococcus</taxon>
    </lineage>
</organism>
<keyword evidence="1" id="KW-1133">Transmembrane helix</keyword>
<name>A0ABU3WNM2_9NOCA</name>
<dbReference type="EMBL" id="WBMO01000001">
    <property type="protein sequence ID" value="MDV2475602.1"/>
    <property type="molecule type" value="Genomic_DNA"/>
</dbReference>
<sequence length="179" mass="19009">MSAPLPRIPVPSATDLPPGITLEQVLADLADDQVSAPSDRVADLVEQVQRAQDHGIDLRVVVVDRDPRIDSQLRDLATEVGTEDGGTVLVLSPGWVGAYSDSLDRVTLEAAQDRTYTGDPVVSTRNFVDSVTEPGPAWTAWTILLILVVAAVAGATALAKAVRRRKTDLRPSNPVAGGR</sequence>
<accession>A0ABU3WNM2</accession>
<comment type="caution">
    <text evidence="2">The sequence shown here is derived from an EMBL/GenBank/DDBJ whole genome shotgun (WGS) entry which is preliminary data.</text>
</comment>
<dbReference type="InterPro" id="IPR046498">
    <property type="entry name" value="Rv1476-like"/>
</dbReference>
<keyword evidence="3" id="KW-1185">Reference proteome</keyword>
<dbReference type="Pfam" id="PF20381">
    <property type="entry name" value="Rv1476"/>
    <property type="match status" value="1"/>
</dbReference>
<evidence type="ECO:0008006" key="4">
    <source>
        <dbReference type="Google" id="ProtNLM"/>
    </source>
</evidence>
<reference evidence="2 3" key="1">
    <citation type="submission" date="2019-10" db="EMBL/GenBank/DDBJ databases">
        <title>Draft Genome Assembly of Rhodococcus zopfii DSM44189.</title>
        <authorList>
            <person name="Sutton J.M."/>
            <person name="Akob D.M."/>
            <person name="Bushman T.J."/>
        </authorList>
    </citation>
    <scope>NUCLEOTIDE SEQUENCE [LARGE SCALE GENOMIC DNA]</scope>
    <source>
        <strain evidence="2 3">DSM 44189</strain>
    </source>
</reference>
<feature type="transmembrane region" description="Helical" evidence="1">
    <location>
        <begin position="138"/>
        <end position="159"/>
    </location>
</feature>
<protein>
    <recommendedName>
        <fullName evidence="4">TPM domain-containing protein</fullName>
    </recommendedName>
</protein>
<evidence type="ECO:0000313" key="2">
    <source>
        <dbReference type="EMBL" id="MDV2475602.1"/>
    </source>
</evidence>
<keyword evidence="1" id="KW-0812">Transmembrane</keyword>
<keyword evidence="1" id="KW-0472">Membrane</keyword>
<dbReference type="Proteomes" id="UP001275440">
    <property type="component" value="Unassembled WGS sequence"/>
</dbReference>
<proteinExistence type="predicted"/>